<dbReference type="Proteomes" id="UP001157186">
    <property type="component" value="Unassembled WGS sequence"/>
</dbReference>
<dbReference type="EMBL" id="BSST01000001">
    <property type="protein sequence ID" value="GLX79690.1"/>
    <property type="molecule type" value="Genomic_DNA"/>
</dbReference>
<accession>A0ABQ6GYW3</accession>
<organism evidence="1 2">
    <name type="scientific">Thalassotalea insulae</name>
    <dbReference type="NCBI Taxonomy" id="2056778"/>
    <lineage>
        <taxon>Bacteria</taxon>
        <taxon>Pseudomonadati</taxon>
        <taxon>Pseudomonadota</taxon>
        <taxon>Gammaproteobacteria</taxon>
        <taxon>Alteromonadales</taxon>
        <taxon>Colwelliaceae</taxon>
        <taxon>Thalassotalea</taxon>
    </lineage>
</organism>
<dbReference type="SUPFAM" id="SSF102220">
    <property type="entry name" value="DNA polymerase III psi subunit"/>
    <property type="match status" value="1"/>
</dbReference>
<gene>
    <name evidence="1" type="ORF">tinsulaeT_30300</name>
</gene>
<dbReference type="InterPro" id="IPR004615">
    <property type="entry name" value="DNA_pol_III_psi"/>
</dbReference>
<reference evidence="1 2" key="1">
    <citation type="submission" date="2023-03" db="EMBL/GenBank/DDBJ databases">
        <title>Draft genome sequence of Thalassotalea insulae KCTC 62186T.</title>
        <authorList>
            <person name="Sawabe T."/>
        </authorList>
    </citation>
    <scope>NUCLEOTIDE SEQUENCE [LARGE SCALE GENOMIC DNA]</scope>
    <source>
        <strain evidence="1 2">KCTC 62186</strain>
    </source>
</reference>
<protein>
    <recommendedName>
        <fullName evidence="3">DNA polymerase III subunit psi</fullName>
    </recommendedName>
</protein>
<dbReference type="RefSeq" id="WP_284245619.1">
    <property type="nucleotide sequence ID" value="NZ_BSST01000001.1"/>
</dbReference>
<evidence type="ECO:0000313" key="2">
    <source>
        <dbReference type="Proteomes" id="UP001157186"/>
    </source>
</evidence>
<keyword evidence="2" id="KW-1185">Reference proteome</keyword>
<dbReference type="Pfam" id="PF03603">
    <property type="entry name" value="DNA_III_psi"/>
    <property type="match status" value="1"/>
</dbReference>
<comment type="caution">
    <text evidence="1">The sequence shown here is derived from an EMBL/GenBank/DDBJ whole genome shotgun (WGS) entry which is preliminary data.</text>
</comment>
<dbReference type="InterPro" id="IPR036654">
    <property type="entry name" value="DNA_pol_III_psi_sf"/>
</dbReference>
<name>A0ABQ6GYW3_9GAMM</name>
<evidence type="ECO:0000313" key="1">
    <source>
        <dbReference type="EMBL" id="GLX79690.1"/>
    </source>
</evidence>
<sequence length="126" mass="14251">MVLTRKQFAYLNEMGISLWQRKNIAETKQVTEPTALNNTAVVSLAELSNHRVFRDVLLAIGSELSDIEQQGERLILGDISWRFSDDQQLSFNNGELTTPKLDDLSTNADAKQALWQLIVQHQLVTP</sequence>
<proteinExistence type="predicted"/>
<evidence type="ECO:0008006" key="3">
    <source>
        <dbReference type="Google" id="ProtNLM"/>
    </source>
</evidence>
<dbReference type="Gene3D" id="3.40.50.10220">
    <property type="entry name" value="DNA polymerase III, psi subunit"/>
    <property type="match status" value="1"/>
</dbReference>